<evidence type="ECO:0000256" key="3">
    <source>
        <dbReference type="ARBA" id="ARBA00022490"/>
    </source>
</evidence>
<dbReference type="Pfam" id="PF10497">
    <property type="entry name" value="zf-4CXXC_R1"/>
    <property type="match status" value="1"/>
</dbReference>
<keyword evidence="12" id="KW-0132">Cell division</keyword>
<comment type="subcellular location">
    <subcellularLocation>
        <location evidence="2">Cytoplasm</location>
    </subcellularLocation>
    <subcellularLocation>
        <location evidence="1">Nucleus</location>
    </subcellularLocation>
</comment>
<evidence type="ECO:0000256" key="2">
    <source>
        <dbReference type="ARBA" id="ARBA00004496"/>
    </source>
</evidence>
<dbReference type="CDD" id="cd00065">
    <property type="entry name" value="FYVE_like_SF"/>
    <property type="match status" value="1"/>
</dbReference>
<dbReference type="InterPro" id="IPR040221">
    <property type="entry name" value="CDCA7/CDA7L"/>
</dbReference>
<feature type="compositionally biased region" description="Basic and acidic residues" evidence="10">
    <location>
        <begin position="34"/>
        <end position="44"/>
    </location>
</feature>
<evidence type="ECO:0000259" key="11">
    <source>
        <dbReference type="Pfam" id="PF10497"/>
    </source>
</evidence>
<evidence type="ECO:0000313" key="12">
    <source>
        <dbReference type="EMBL" id="JAT67532.1"/>
    </source>
</evidence>
<protein>
    <submittedName>
        <fullName evidence="12">Cell division cycle-associated 7-like protein</fullName>
    </submittedName>
</protein>
<dbReference type="AlphaFoldDB" id="A0A1D1ZKM7"/>
<evidence type="ECO:0000256" key="1">
    <source>
        <dbReference type="ARBA" id="ARBA00004123"/>
    </source>
</evidence>
<evidence type="ECO:0000256" key="9">
    <source>
        <dbReference type="ARBA" id="ARBA00023242"/>
    </source>
</evidence>
<keyword evidence="7" id="KW-0805">Transcription regulation</keyword>
<keyword evidence="5" id="KW-0597">Phosphoprotein</keyword>
<evidence type="ECO:0000256" key="4">
    <source>
        <dbReference type="ARBA" id="ARBA00022499"/>
    </source>
</evidence>
<dbReference type="GO" id="GO:0005737">
    <property type="term" value="C:cytoplasm"/>
    <property type="evidence" value="ECO:0007669"/>
    <property type="project" value="UniProtKB-SubCell"/>
</dbReference>
<name>A0A1D1ZKM7_9ARAE</name>
<keyword evidence="12" id="KW-0131">Cell cycle</keyword>
<sequence>MVSTRLRALKAATAPLPNALSPVEATPPPPPATREGRDGGTLEYERCRDERIRENMERMQKLGILDLSHTFKSSVASQLSASKRPYRRRTTPSTSPLAVDLPPRRSTRLQNVTPVSYVELRVRRKDEDPRNAEISLVEGPKEEVYTDEHEKLLGTCETTWTLFVDGYNTDGVRIYDPVKGKTCHQCRQKTLGHRTHCSRCNIVQGQFCGDCLYMRYGENVLEANENPDWICPVCRGICNCSICRSKRGWAPTGTLYKKVSSLGYKSVAHYLIQTRRGLTNVEDIVPAKPTSAKRSLPFTDEDRPSENFDSNNDNGHCNGQIIILDSDKSFQLRDKKDAECGGDGECRTRKQT</sequence>
<gene>
    <name evidence="12" type="primary">CDCA7L_1</name>
    <name evidence="12" type="ORF">g.59166</name>
</gene>
<proteinExistence type="predicted"/>
<keyword evidence="4" id="KW-1017">Isopeptide bond</keyword>
<feature type="region of interest" description="Disordered" evidence="10">
    <location>
        <begin position="13"/>
        <end position="44"/>
    </location>
</feature>
<dbReference type="InterPro" id="IPR018866">
    <property type="entry name" value="Znf-4CXXC_R1"/>
</dbReference>
<evidence type="ECO:0000256" key="7">
    <source>
        <dbReference type="ARBA" id="ARBA00023015"/>
    </source>
</evidence>
<evidence type="ECO:0000256" key="8">
    <source>
        <dbReference type="ARBA" id="ARBA00023163"/>
    </source>
</evidence>
<evidence type="ECO:0000256" key="10">
    <source>
        <dbReference type="SAM" id="MobiDB-lite"/>
    </source>
</evidence>
<dbReference type="GO" id="GO:0006355">
    <property type="term" value="P:regulation of DNA-templated transcription"/>
    <property type="evidence" value="ECO:0007669"/>
    <property type="project" value="InterPro"/>
</dbReference>
<keyword evidence="9" id="KW-0539">Nucleus</keyword>
<feature type="domain" description="Zinc-finger" evidence="11">
    <location>
        <begin position="175"/>
        <end position="271"/>
    </location>
</feature>
<dbReference type="EMBL" id="GDJX01000404">
    <property type="protein sequence ID" value="JAT67532.1"/>
    <property type="molecule type" value="Transcribed_RNA"/>
</dbReference>
<organism evidence="12">
    <name type="scientific">Anthurium amnicola</name>
    <dbReference type="NCBI Taxonomy" id="1678845"/>
    <lineage>
        <taxon>Eukaryota</taxon>
        <taxon>Viridiplantae</taxon>
        <taxon>Streptophyta</taxon>
        <taxon>Embryophyta</taxon>
        <taxon>Tracheophyta</taxon>
        <taxon>Spermatophyta</taxon>
        <taxon>Magnoliopsida</taxon>
        <taxon>Liliopsida</taxon>
        <taxon>Araceae</taxon>
        <taxon>Pothoideae</taxon>
        <taxon>Potheae</taxon>
        <taxon>Anthurium</taxon>
    </lineage>
</organism>
<keyword evidence="6" id="KW-0832">Ubl conjugation</keyword>
<dbReference type="PANTHER" id="PTHR31169">
    <property type="entry name" value="OS05G0300700 PROTEIN"/>
    <property type="match status" value="1"/>
</dbReference>
<dbReference type="GO" id="GO:0005634">
    <property type="term" value="C:nucleus"/>
    <property type="evidence" value="ECO:0007669"/>
    <property type="project" value="UniProtKB-SubCell"/>
</dbReference>
<feature type="region of interest" description="Disordered" evidence="10">
    <location>
        <begin position="76"/>
        <end position="101"/>
    </location>
</feature>
<keyword evidence="3" id="KW-0963">Cytoplasm</keyword>
<dbReference type="PANTHER" id="PTHR31169:SF23">
    <property type="entry name" value="OS03G0572250 PROTEIN"/>
    <property type="match status" value="1"/>
</dbReference>
<evidence type="ECO:0000256" key="6">
    <source>
        <dbReference type="ARBA" id="ARBA00022843"/>
    </source>
</evidence>
<feature type="region of interest" description="Disordered" evidence="10">
    <location>
        <begin position="292"/>
        <end position="314"/>
    </location>
</feature>
<evidence type="ECO:0000256" key="5">
    <source>
        <dbReference type="ARBA" id="ARBA00022553"/>
    </source>
</evidence>
<dbReference type="GO" id="GO:0051301">
    <property type="term" value="P:cell division"/>
    <property type="evidence" value="ECO:0007669"/>
    <property type="project" value="UniProtKB-KW"/>
</dbReference>
<keyword evidence="8" id="KW-0804">Transcription</keyword>
<reference evidence="12" key="1">
    <citation type="submission" date="2015-07" db="EMBL/GenBank/DDBJ databases">
        <title>Transcriptome Assembly of Anthurium amnicola.</title>
        <authorList>
            <person name="Suzuki J."/>
        </authorList>
    </citation>
    <scope>NUCLEOTIDE SEQUENCE</scope>
</reference>
<accession>A0A1D1ZKM7</accession>